<dbReference type="GO" id="GO:0034605">
    <property type="term" value="P:cellular response to heat"/>
    <property type="evidence" value="ECO:0007669"/>
    <property type="project" value="TreeGrafter"/>
</dbReference>
<accession>A0A285K0P1</accession>
<dbReference type="Pfam" id="PF07724">
    <property type="entry name" value="AAA_2"/>
    <property type="match status" value="1"/>
</dbReference>
<dbReference type="RefSeq" id="WP_097327203.1">
    <property type="nucleotide sequence ID" value="NZ_OBDY01000027.1"/>
</dbReference>
<dbReference type="AlphaFoldDB" id="A0A285K0P1"/>
<dbReference type="InterPro" id="IPR003959">
    <property type="entry name" value="ATPase_AAA_core"/>
</dbReference>
<dbReference type="Proteomes" id="UP000219612">
    <property type="component" value="Unassembled WGS sequence"/>
</dbReference>
<dbReference type="Gene3D" id="1.10.8.60">
    <property type="match status" value="1"/>
</dbReference>
<dbReference type="EMBL" id="OBDY01000027">
    <property type="protein sequence ID" value="SNY64881.1"/>
    <property type="molecule type" value="Genomic_DNA"/>
</dbReference>
<dbReference type="InterPro" id="IPR019489">
    <property type="entry name" value="Clp_ATPase_C"/>
</dbReference>
<evidence type="ECO:0000256" key="3">
    <source>
        <dbReference type="ARBA" id="ARBA00023186"/>
    </source>
</evidence>
<dbReference type="SMART" id="SM01086">
    <property type="entry name" value="ClpB_D2-small"/>
    <property type="match status" value="1"/>
</dbReference>
<sequence>MSDGYPAWLREVRTALSINSQVVLYGNVRDVFLLPAPHGWEPCDLQTGLHRVLADEGYRHLVVADAVAGLGVLPADPVTAKAAAEVVQHDNKPAWGPWKDKDGPLGPLSDVIERVAAADGQRSAVLIDFASRLMLDPAHLDPSEHAFFARCDRLSRVAYPKPVPEDPRPLYNPVIWAVNNERDLPVWLTAGNDDVRKIAVPLPEFGVRETAARWLANALAGYREADEDGRRELERRLAEQTQGMTLRGMMAIARLAARMRTPIGEIDEAVRCYRVGVHDNPWRASHLRDRMRDAAGTISSRVKGQREAIQRSVDILVRAVLGLSGAQAGGNASRPRGVLFFAGPTGVGKTELAKELTQQIFGDARAYTRFDMSEFSAEHSADRLIGAPPGYVGHDAGGELTNAVRQRPFSLLLFDEIEKANPRILDKFLQILDDGRLTDASGSTVYFSETVLVFTSNLGVTAEEYAIQAEADPLQPPFTREELEKRVRHAVEHHFVSVLNRPELLNRLGDNIVVFNFIDATTAEEIFDVLVAHVRERLRAEHGVDLRLADAVRLQLLEGATRNLGMGGRGIGSHLESALVNPLARELFRRDGAAGGEITVTGLRHADGIWQVSLA</sequence>
<evidence type="ECO:0000313" key="6">
    <source>
        <dbReference type="EMBL" id="SNY64881.1"/>
    </source>
</evidence>
<feature type="domain" description="AAA+ ATPase" evidence="4">
    <location>
        <begin position="335"/>
        <end position="488"/>
    </location>
</feature>
<dbReference type="PRINTS" id="PR00300">
    <property type="entry name" value="CLPPROTEASEA"/>
</dbReference>
<dbReference type="SMART" id="SM00382">
    <property type="entry name" value="AAA"/>
    <property type="match status" value="1"/>
</dbReference>
<dbReference type="Pfam" id="PF10431">
    <property type="entry name" value="ClpB_D2-small"/>
    <property type="match status" value="1"/>
</dbReference>
<dbReference type="InterPro" id="IPR027417">
    <property type="entry name" value="P-loop_NTPase"/>
</dbReference>
<protein>
    <submittedName>
        <fullName evidence="6">C-terminal, D2-small domain-containing protein, of ClpB protein</fullName>
    </submittedName>
</protein>
<dbReference type="OrthoDB" id="9803641at2"/>
<dbReference type="GO" id="GO:0005524">
    <property type="term" value="F:ATP binding"/>
    <property type="evidence" value="ECO:0007669"/>
    <property type="project" value="UniProtKB-KW"/>
</dbReference>
<gene>
    <name evidence="6" type="ORF">SAMN05421748_12778</name>
</gene>
<reference evidence="6 7" key="1">
    <citation type="submission" date="2017-09" db="EMBL/GenBank/DDBJ databases">
        <authorList>
            <person name="Ehlers B."/>
            <person name="Leendertz F.H."/>
        </authorList>
    </citation>
    <scope>NUCLEOTIDE SEQUENCE [LARGE SCALE GENOMIC DNA]</scope>
    <source>
        <strain evidence="6 7">CGMCC 4.6857</strain>
    </source>
</reference>
<dbReference type="PANTHER" id="PTHR11638">
    <property type="entry name" value="ATP-DEPENDENT CLP PROTEASE"/>
    <property type="match status" value="1"/>
</dbReference>
<dbReference type="GO" id="GO:0005737">
    <property type="term" value="C:cytoplasm"/>
    <property type="evidence" value="ECO:0007669"/>
    <property type="project" value="TreeGrafter"/>
</dbReference>
<keyword evidence="3" id="KW-0143">Chaperone</keyword>
<evidence type="ECO:0000313" key="7">
    <source>
        <dbReference type="Proteomes" id="UP000219612"/>
    </source>
</evidence>
<evidence type="ECO:0000256" key="1">
    <source>
        <dbReference type="ARBA" id="ARBA00022741"/>
    </source>
</evidence>
<dbReference type="CDD" id="cd19499">
    <property type="entry name" value="RecA-like_ClpB_Hsp104-like"/>
    <property type="match status" value="1"/>
</dbReference>
<dbReference type="Gene3D" id="3.40.50.300">
    <property type="entry name" value="P-loop containing nucleotide triphosphate hydrolases"/>
    <property type="match status" value="1"/>
</dbReference>
<keyword evidence="1" id="KW-0547">Nucleotide-binding</keyword>
<keyword evidence="2" id="KW-0067">ATP-binding</keyword>
<evidence type="ECO:0000259" key="5">
    <source>
        <dbReference type="SMART" id="SM01086"/>
    </source>
</evidence>
<dbReference type="InterPro" id="IPR050130">
    <property type="entry name" value="ClpA_ClpB"/>
</dbReference>
<feature type="domain" description="Clp ATPase C-terminal" evidence="5">
    <location>
        <begin position="518"/>
        <end position="610"/>
    </location>
</feature>
<evidence type="ECO:0000259" key="4">
    <source>
        <dbReference type="SMART" id="SM00382"/>
    </source>
</evidence>
<proteinExistence type="predicted"/>
<evidence type="ECO:0000256" key="2">
    <source>
        <dbReference type="ARBA" id="ARBA00022840"/>
    </source>
</evidence>
<dbReference type="InterPro" id="IPR003593">
    <property type="entry name" value="AAA+_ATPase"/>
</dbReference>
<dbReference type="PANTHER" id="PTHR11638:SF18">
    <property type="entry name" value="HEAT SHOCK PROTEIN 104"/>
    <property type="match status" value="1"/>
</dbReference>
<dbReference type="InterPro" id="IPR001270">
    <property type="entry name" value="ClpA/B"/>
</dbReference>
<name>A0A285K0P1_9ACTN</name>
<keyword evidence="7" id="KW-1185">Reference proteome</keyword>
<organism evidence="6 7">
    <name type="scientific">Paractinoplanes atraurantiacus</name>
    <dbReference type="NCBI Taxonomy" id="1036182"/>
    <lineage>
        <taxon>Bacteria</taxon>
        <taxon>Bacillati</taxon>
        <taxon>Actinomycetota</taxon>
        <taxon>Actinomycetes</taxon>
        <taxon>Micromonosporales</taxon>
        <taxon>Micromonosporaceae</taxon>
        <taxon>Paractinoplanes</taxon>
    </lineage>
</organism>
<dbReference type="SUPFAM" id="SSF52540">
    <property type="entry name" value="P-loop containing nucleoside triphosphate hydrolases"/>
    <property type="match status" value="1"/>
</dbReference>
<dbReference type="GO" id="GO:0016887">
    <property type="term" value="F:ATP hydrolysis activity"/>
    <property type="evidence" value="ECO:0007669"/>
    <property type="project" value="InterPro"/>
</dbReference>